<dbReference type="AlphaFoldDB" id="A0A9D1WMP6"/>
<organism evidence="1 2">
    <name type="scientific">Candidatus Halomonas stercoripullorum</name>
    <dbReference type="NCBI Taxonomy" id="2838617"/>
    <lineage>
        <taxon>Bacteria</taxon>
        <taxon>Pseudomonadati</taxon>
        <taxon>Pseudomonadota</taxon>
        <taxon>Gammaproteobacteria</taxon>
        <taxon>Oceanospirillales</taxon>
        <taxon>Halomonadaceae</taxon>
        <taxon>Halomonas</taxon>
    </lineage>
</organism>
<evidence type="ECO:0000313" key="1">
    <source>
        <dbReference type="EMBL" id="HIX61950.1"/>
    </source>
</evidence>
<evidence type="ECO:0000313" key="2">
    <source>
        <dbReference type="Proteomes" id="UP000824248"/>
    </source>
</evidence>
<comment type="caution">
    <text evidence="1">The sequence shown here is derived from an EMBL/GenBank/DDBJ whole genome shotgun (WGS) entry which is preliminary data.</text>
</comment>
<reference evidence="1" key="1">
    <citation type="journal article" date="2021" name="PeerJ">
        <title>Extensive microbial diversity within the chicken gut microbiome revealed by metagenomics and culture.</title>
        <authorList>
            <person name="Gilroy R."/>
            <person name="Ravi A."/>
            <person name="Getino M."/>
            <person name="Pursley I."/>
            <person name="Horton D.L."/>
            <person name="Alikhan N.F."/>
            <person name="Baker D."/>
            <person name="Gharbi K."/>
            <person name="Hall N."/>
            <person name="Watson M."/>
            <person name="Adriaenssens E.M."/>
            <person name="Foster-Nyarko E."/>
            <person name="Jarju S."/>
            <person name="Secka A."/>
            <person name="Antonio M."/>
            <person name="Oren A."/>
            <person name="Chaudhuri R.R."/>
            <person name="La Ragione R."/>
            <person name="Hildebrand F."/>
            <person name="Pallen M.J."/>
        </authorList>
    </citation>
    <scope>NUCLEOTIDE SEQUENCE</scope>
    <source>
        <strain evidence="1">1193</strain>
    </source>
</reference>
<proteinExistence type="predicted"/>
<dbReference type="EMBL" id="DXFC01000203">
    <property type="protein sequence ID" value="HIX61950.1"/>
    <property type="molecule type" value="Genomic_DNA"/>
</dbReference>
<dbReference type="Proteomes" id="UP000824248">
    <property type="component" value="Unassembled WGS sequence"/>
</dbReference>
<sequence>MSVPFTRNPLSSQISGLTAAVAMAIGGMVTALEASASAAPTHSSVHEALSAVEEQRRAKAQQAAAASEAYLKALDKVIANVNQLAFIPDESRHQGWESRAEMIRDVEKALDAQLVKLRMGGVALDEDTKQARKLLGLVRIKLSNIASTMRHLEGEGESFKSEINLEAFHALADARSKNIGRRFH</sequence>
<protein>
    <submittedName>
        <fullName evidence="1">Uncharacterized protein</fullName>
    </submittedName>
</protein>
<gene>
    <name evidence="1" type="ORF">H9854_06940</name>
</gene>
<name>A0A9D1WMP6_9GAMM</name>
<accession>A0A9D1WMP6</accession>
<reference evidence="1" key="2">
    <citation type="submission" date="2021-04" db="EMBL/GenBank/DDBJ databases">
        <authorList>
            <person name="Gilroy R."/>
        </authorList>
    </citation>
    <scope>NUCLEOTIDE SEQUENCE</scope>
    <source>
        <strain evidence="1">1193</strain>
    </source>
</reference>